<evidence type="ECO:0000313" key="2">
    <source>
        <dbReference type="Proteomes" id="UP000034855"/>
    </source>
</evidence>
<accession>A0A0G0QB15</accession>
<dbReference type="Proteomes" id="UP000034855">
    <property type="component" value="Unassembled WGS sequence"/>
</dbReference>
<protein>
    <submittedName>
        <fullName evidence="1">Methyltransferase type 11</fullName>
    </submittedName>
</protein>
<sequence>MQCFLCGANDKKFYLEKNGFNYFRCGYCDLISLEKVPVNLSDYYGKGYFTGDLDLDGYMDYESEKELTIGTFKKYLDLITKANKNTGSLFEVGCATGCFLDLAKNSGWSAAGMDISSYAIDECKKKGLDATCSTLEDFNISEKNKYDAVAMFDVIEHLVDPVVGLEKIKWLLKTGGLVAFATPDSGSLWARAWKNKWHAFVPPQHINLFSVKNVKLLLQKSGFEPVFVGHYGKTFALPYIFRLLHTWTKIKFWRWLANFSSNNKVLKNISIPTNLRDTMFVIAKKIN</sequence>
<dbReference type="SUPFAM" id="SSF53335">
    <property type="entry name" value="S-adenosyl-L-methionine-dependent methyltransferases"/>
    <property type="match status" value="1"/>
</dbReference>
<dbReference type="PANTHER" id="PTHR43861:SF6">
    <property type="entry name" value="METHYLTRANSFERASE TYPE 11"/>
    <property type="match status" value="1"/>
</dbReference>
<dbReference type="InterPro" id="IPR029063">
    <property type="entry name" value="SAM-dependent_MTases_sf"/>
</dbReference>
<dbReference type="Gene3D" id="3.40.50.150">
    <property type="entry name" value="Vaccinia Virus protein VP39"/>
    <property type="match status" value="1"/>
</dbReference>
<organism evidence="1 2">
    <name type="scientific">Candidatus Magasanikbacteria bacterium GW2011_GWA2_40_10</name>
    <dbReference type="NCBI Taxonomy" id="1619037"/>
    <lineage>
        <taxon>Bacteria</taxon>
        <taxon>Candidatus Magasanikiibacteriota</taxon>
    </lineage>
</organism>
<keyword evidence="1" id="KW-0489">Methyltransferase</keyword>
<gene>
    <name evidence="1" type="ORF">UT67_C0013G0008</name>
</gene>
<name>A0A0G0QB15_9BACT</name>
<keyword evidence="1" id="KW-0808">Transferase</keyword>
<dbReference type="GO" id="GO:0008168">
    <property type="term" value="F:methyltransferase activity"/>
    <property type="evidence" value="ECO:0007669"/>
    <property type="project" value="UniProtKB-KW"/>
</dbReference>
<dbReference type="EMBL" id="LBXR01000013">
    <property type="protein sequence ID" value="KKR34536.1"/>
    <property type="molecule type" value="Genomic_DNA"/>
</dbReference>
<dbReference type="Pfam" id="PF13489">
    <property type="entry name" value="Methyltransf_23"/>
    <property type="match status" value="1"/>
</dbReference>
<dbReference type="PANTHER" id="PTHR43861">
    <property type="entry name" value="TRANS-ACONITATE 2-METHYLTRANSFERASE-RELATED"/>
    <property type="match status" value="1"/>
</dbReference>
<dbReference type="GO" id="GO:0032259">
    <property type="term" value="P:methylation"/>
    <property type="evidence" value="ECO:0007669"/>
    <property type="project" value="UniProtKB-KW"/>
</dbReference>
<dbReference type="STRING" id="1619037.UT67_C0013G0008"/>
<proteinExistence type="predicted"/>
<comment type="caution">
    <text evidence="1">The sequence shown here is derived from an EMBL/GenBank/DDBJ whole genome shotgun (WGS) entry which is preliminary data.</text>
</comment>
<evidence type="ECO:0000313" key="1">
    <source>
        <dbReference type="EMBL" id="KKR34536.1"/>
    </source>
</evidence>
<reference evidence="1 2" key="1">
    <citation type="journal article" date="2015" name="Nature">
        <title>rRNA introns, odd ribosomes, and small enigmatic genomes across a large radiation of phyla.</title>
        <authorList>
            <person name="Brown C.T."/>
            <person name="Hug L.A."/>
            <person name="Thomas B.C."/>
            <person name="Sharon I."/>
            <person name="Castelle C.J."/>
            <person name="Singh A."/>
            <person name="Wilkins M.J."/>
            <person name="Williams K.H."/>
            <person name="Banfield J.F."/>
        </authorList>
    </citation>
    <scope>NUCLEOTIDE SEQUENCE [LARGE SCALE GENOMIC DNA]</scope>
</reference>
<dbReference type="AlphaFoldDB" id="A0A0G0QB15"/>
<dbReference type="CDD" id="cd02440">
    <property type="entry name" value="AdoMet_MTases"/>
    <property type="match status" value="1"/>
</dbReference>